<evidence type="ECO:0000313" key="2">
    <source>
        <dbReference type="EMBL" id="CAK7236834.1"/>
    </source>
</evidence>
<keyword evidence="1" id="KW-0812">Transmembrane</keyword>
<feature type="transmembrane region" description="Helical" evidence="1">
    <location>
        <begin position="59"/>
        <end position="80"/>
    </location>
</feature>
<comment type="caution">
    <text evidence="2">The sequence shown here is derived from an EMBL/GenBank/DDBJ whole genome shotgun (WGS) entry which is preliminary data.</text>
</comment>
<protein>
    <submittedName>
        <fullName evidence="2">Uncharacterized protein</fullName>
    </submittedName>
</protein>
<dbReference type="Proteomes" id="UP001642482">
    <property type="component" value="Unassembled WGS sequence"/>
</dbReference>
<gene>
    <name evidence="2" type="ORF">SEUCBS140593_009753</name>
</gene>
<proteinExistence type="predicted"/>
<name>A0ABP0D079_9PEZI</name>
<keyword evidence="3" id="KW-1185">Reference proteome</keyword>
<organism evidence="2 3">
    <name type="scientific">Sporothrix eucalyptigena</name>
    <dbReference type="NCBI Taxonomy" id="1812306"/>
    <lineage>
        <taxon>Eukaryota</taxon>
        <taxon>Fungi</taxon>
        <taxon>Dikarya</taxon>
        <taxon>Ascomycota</taxon>
        <taxon>Pezizomycotina</taxon>
        <taxon>Sordariomycetes</taxon>
        <taxon>Sordariomycetidae</taxon>
        <taxon>Ophiostomatales</taxon>
        <taxon>Ophiostomataceae</taxon>
        <taxon>Sporothrix</taxon>
    </lineage>
</organism>
<accession>A0ABP0D079</accession>
<keyword evidence="1" id="KW-0472">Membrane</keyword>
<evidence type="ECO:0000256" key="1">
    <source>
        <dbReference type="SAM" id="Phobius"/>
    </source>
</evidence>
<reference evidence="2 3" key="1">
    <citation type="submission" date="2024-01" db="EMBL/GenBank/DDBJ databases">
        <authorList>
            <person name="Allen C."/>
            <person name="Tagirdzhanova G."/>
        </authorList>
    </citation>
    <scope>NUCLEOTIDE SEQUENCE [LARGE SCALE GENOMIC DNA]</scope>
</reference>
<sequence>MSPVMMATRAASPMLATSLRKTAGTAAFSTGRVLRNTVDNTAARRGGLLGLFPRRMGWGGALVLFSLGVADGTLSTTWYLSRNKE</sequence>
<dbReference type="EMBL" id="CAWUHD010000169">
    <property type="protein sequence ID" value="CAK7236834.1"/>
    <property type="molecule type" value="Genomic_DNA"/>
</dbReference>
<evidence type="ECO:0000313" key="3">
    <source>
        <dbReference type="Proteomes" id="UP001642482"/>
    </source>
</evidence>
<keyword evidence="1" id="KW-1133">Transmembrane helix</keyword>